<evidence type="ECO:0000259" key="4">
    <source>
        <dbReference type="PROSITE" id="PS50043"/>
    </source>
</evidence>
<evidence type="ECO:0000313" key="6">
    <source>
        <dbReference type="Proteomes" id="UP000295598"/>
    </source>
</evidence>
<dbReference type="Gene3D" id="1.10.10.10">
    <property type="entry name" value="Winged helix-like DNA-binding domain superfamily/Winged helix DNA-binding domain"/>
    <property type="match status" value="1"/>
</dbReference>
<evidence type="ECO:0000313" key="5">
    <source>
        <dbReference type="EMBL" id="TDB44298.1"/>
    </source>
</evidence>
<organism evidence="5 6">
    <name type="scientific">Photorhabdus khanii subsp. guanajuatensis</name>
    <dbReference type="NCBI Taxonomy" id="2100166"/>
    <lineage>
        <taxon>Bacteria</taxon>
        <taxon>Pseudomonadati</taxon>
        <taxon>Pseudomonadota</taxon>
        <taxon>Gammaproteobacteria</taxon>
        <taxon>Enterobacterales</taxon>
        <taxon>Morganellaceae</taxon>
        <taxon>Photorhabdus</taxon>
    </lineage>
</organism>
<dbReference type="InterPro" id="IPR016032">
    <property type="entry name" value="Sig_transdc_resp-reg_C-effctor"/>
</dbReference>
<dbReference type="GO" id="GO:0003677">
    <property type="term" value="F:DNA binding"/>
    <property type="evidence" value="ECO:0007669"/>
    <property type="project" value="UniProtKB-KW"/>
</dbReference>
<dbReference type="Pfam" id="PF08448">
    <property type="entry name" value="PAS_4"/>
    <property type="match status" value="1"/>
</dbReference>
<dbReference type="SUPFAM" id="SSF46894">
    <property type="entry name" value="C-terminal effector domain of the bipartite response regulators"/>
    <property type="match status" value="1"/>
</dbReference>
<dbReference type="InterPro" id="IPR036388">
    <property type="entry name" value="WH-like_DNA-bd_sf"/>
</dbReference>
<keyword evidence="1" id="KW-0805">Transcription regulation</keyword>
<keyword evidence="2" id="KW-0238">DNA-binding</keyword>
<evidence type="ECO:0000256" key="3">
    <source>
        <dbReference type="ARBA" id="ARBA00023163"/>
    </source>
</evidence>
<dbReference type="AlphaFoldDB" id="A0A4R4ITY2"/>
<dbReference type="InterPro" id="IPR000792">
    <property type="entry name" value="Tscrpt_reg_LuxR_C"/>
</dbReference>
<evidence type="ECO:0000256" key="2">
    <source>
        <dbReference type="ARBA" id="ARBA00023125"/>
    </source>
</evidence>
<dbReference type="PANTHER" id="PTHR44688">
    <property type="entry name" value="DNA-BINDING TRANSCRIPTIONAL ACTIVATOR DEVR_DOSR"/>
    <property type="match status" value="1"/>
</dbReference>
<gene>
    <name evidence="5" type="ORF">C5467_22635</name>
</gene>
<proteinExistence type="predicted"/>
<protein>
    <submittedName>
        <fullName evidence="5">Helix-turn-helix transcriptional regulator</fullName>
    </submittedName>
</protein>
<comment type="caution">
    <text evidence="5">The sequence shown here is derived from an EMBL/GenBank/DDBJ whole genome shotgun (WGS) entry which is preliminary data.</text>
</comment>
<name>A0A4R4ITY2_9GAMM</name>
<dbReference type="GO" id="GO:0006355">
    <property type="term" value="P:regulation of DNA-templated transcription"/>
    <property type="evidence" value="ECO:0007669"/>
    <property type="project" value="InterPro"/>
</dbReference>
<dbReference type="PROSITE" id="PS50043">
    <property type="entry name" value="HTH_LUXR_2"/>
    <property type="match status" value="1"/>
</dbReference>
<dbReference type="RefSeq" id="WP_132356256.1">
    <property type="nucleotide sequence ID" value="NZ_CAWOJO010000074.1"/>
</dbReference>
<dbReference type="Pfam" id="PF00196">
    <property type="entry name" value="GerE"/>
    <property type="match status" value="1"/>
</dbReference>
<dbReference type="SMART" id="SM00421">
    <property type="entry name" value="HTH_LUXR"/>
    <property type="match status" value="1"/>
</dbReference>
<keyword evidence="3" id="KW-0804">Transcription</keyword>
<dbReference type="PANTHER" id="PTHR44688:SF16">
    <property type="entry name" value="DNA-BINDING TRANSCRIPTIONAL ACTIVATOR DEVR_DOSR"/>
    <property type="match status" value="1"/>
</dbReference>
<dbReference type="CDD" id="cd06170">
    <property type="entry name" value="LuxR_C_like"/>
    <property type="match status" value="1"/>
</dbReference>
<dbReference type="Proteomes" id="UP000295598">
    <property type="component" value="Unassembled WGS sequence"/>
</dbReference>
<dbReference type="InterPro" id="IPR013656">
    <property type="entry name" value="PAS_4"/>
</dbReference>
<reference evidence="5 6" key="1">
    <citation type="journal article" date="2019" name="Int. J. Syst. Evol. Microbiol.">
        <title>Photorhabdus khanii subsp. guanajuatensis subsp. nov., isolated from Heterorhabditis atacamensis, and Photorhabdus luminescens subsp. mexicana subsp. nov., isolated from Heterorhabditis mexicana entomopathogenic nematodes.</title>
        <authorList>
            <person name="Machado R.A.R."/>
            <person name="Bruno P."/>
            <person name="Arce C.C.M."/>
            <person name="Liechti N."/>
            <person name="Kohler A."/>
            <person name="Bernal J."/>
            <person name="Bruggmann R."/>
            <person name="Turlings T.C.J."/>
        </authorList>
    </citation>
    <scope>NUCLEOTIDE SEQUENCE [LARGE SCALE GENOMIC DNA]</scope>
    <source>
        <strain evidence="5 6">MEX20-17</strain>
    </source>
</reference>
<feature type="domain" description="HTH luxR-type" evidence="4">
    <location>
        <begin position="148"/>
        <end position="210"/>
    </location>
</feature>
<dbReference type="EMBL" id="PUJY01000074">
    <property type="protein sequence ID" value="TDB44298.1"/>
    <property type="molecule type" value="Genomic_DNA"/>
</dbReference>
<sequence length="228" mass="26969">MSKTEKLIISPQVINTMQQSNEPWGIKDKDSCFIYGNMAFRHLQNLSDSFDYEGLFDDEIPWDGAGFAKEFIIHDKTVITKEARICSLETHIFGKEKILSSYFQEKFPLYNDENECVGVLFHTWKAQDFSLTRFYHGKLPATILFQPPTDLFTQREWDIIFLSLHKYTSKQMGKMLDISYRTVETHMARIYKKIGVNSCYQLEDYCRLNDYDIYVPERFVHPESRMFV</sequence>
<evidence type="ECO:0000256" key="1">
    <source>
        <dbReference type="ARBA" id="ARBA00023015"/>
    </source>
</evidence>
<accession>A0A4R4ITY2</accession>